<evidence type="ECO:0000256" key="2">
    <source>
        <dbReference type="ARBA" id="ARBA00022763"/>
    </source>
</evidence>
<dbReference type="PANTHER" id="PTHR15272:SF0">
    <property type="entry name" value="CHROMATIN ASSEMBLY FACTOR 1 SUBUNIT A"/>
    <property type="match status" value="1"/>
</dbReference>
<evidence type="ECO:0000256" key="5">
    <source>
        <dbReference type="SAM" id="MobiDB-lite"/>
    </source>
</evidence>
<protein>
    <submittedName>
        <fullName evidence="8">OLC1v1025661C3</fullName>
    </submittedName>
</protein>
<evidence type="ECO:0000256" key="4">
    <source>
        <dbReference type="ARBA" id="ARBA00023242"/>
    </source>
</evidence>
<evidence type="ECO:0000256" key="3">
    <source>
        <dbReference type="ARBA" id="ARBA00023204"/>
    </source>
</evidence>
<comment type="subcellular location">
    <subcellularLocation>
        <location evidence="1">Nucleus</location>
    </subcellularLocation>
</comment>
<feature type="domain" description="Chromatin assembly factor 1 subunit Cac1-like C-terminal" evidence="7">
    <location>
        <begin position="723"/>
        <end position="773"/>
    </location>
</feature>
<evidence type="ECO:0000259" key="7">
    <source>
        <dbReference type="Pfam" id="PF21796"/>
    </source>
</evidence>
<feature type="domain" description="Chromatin assembly factor 1 subunit A dimerization" evidence="6">
    <location>
        <begin position="496"/>
        <end position="564"/>
    </location>
</feature>
<evidence type="ECO:0000313" key="9">
    <source>
        <dbReference type="Proteomes" id="UP001161247"/>
    </source>
</evidence>
<dbReference type="Pfam" id="PF12253">
    <property type="entry name" value="CAF1A_dimeriz"/>
    <property type="match status" value="1"/>
</dbReference>
<evidence type="ECO:0000313" key="8">
    <source>
        <dbReference type="EMBL" id="CAI9090805.1"/>
    </source>
</evidence>
<dbReference type="PANTHER" id="PTHR15272">
    <property type="entry name" value="CHROMATIN ASSEMBLY FACTOR 1 SUBUNIT A CAF-1 SUBUNIT A"/>
    <property type="match status" value="1"/>
</dbReference>
<keyword evidence="2" id="KW-0227">DNA damage</keyword>
<feature type="region of interest" description="Disordered" evidence="5">
    <location>
        <begin position="530"/>
        <end position="582"/>
    </location>
</feature>
<organism evidence="8 9">
    <name type="scientific">Oldenlandia corymbosa var. corymbosa</name>
    <dbReference type="NCBI Taxonomy" id="529605"/>
    <lineage>
        <taxon>Eukaryota</taxon>
        <taxon>Viridiplantae</taxon>
        <taxon>Streptophyta</taxon>
        <taxon>Embryophyta</taxon>
        <taxon>Tracheophyta</taxon>
        <taxon>Spermatophyta</taxon>
        <taxon>Magnoliopsida</taxon>
        <taxon>eudicotyledons</taxon>
        <taxon>Gunneridae</taxon>
        <taxon>Pentapetalae</taxon>
        <taxon>asterids</taxon>
        <taxon>lamiids</taxon>
        <taxon>Gentianales</taxon>
        <taxon>Rubiaceae</taxon>
        <taxon>Rubioideae</taxon>
        <taxon>Spermacoceae</taxon>
        <taxon>Hedyotis-Oldenlandia complex</taxon>
        <taxon>Oldenlandia</taxon>
    </lineage>
</organism>
<dbReference type="InterPro" id="IPR022043">
    <property type="entry name" value="CAF1A_DD"/>
</dbReference>
<evidence type="ECO:0000259" key="6">
    <source>
        <dbReference type="Pfam" id="PF12253"/>
    </source>
</evidence>
<feature type="region of interest" description="Disordered" evidence="5">
    <location>
        <begin position="803"/>
        <end position="842"/>
    </location>
</feature>
<dbReference type="EMBL" id="OX459118">
    <property type="protein sequence ID" value="CAI9090805.1"/>
    <property type="molecule type" value="Genomic_DNA"/>
</dbReference>
<feature type="compositionally biased region" description="Basic and acidic residues" evidence="5">
    <location>
        <begin position="295"/>
        <end position="338"/>
    </location>
</feature>
<dbReference type="GO" id="GO:0006334">
    <property type="term" value="P:nucleosome assembly"/>
    <property type="evidence" value="ECO:0007669"/>
    <property type="project" value="TreeGrafter"/>
</dbReference>
<proteinExistence type="predicted"/>
<feature type="compositionally biased region" description="Acidic residues" evidence="5">
    <location>
        <begin position="531"/>
        <end position="547"/>
    </location>
</feature>
<dbReference type="GO" id="GO:0006281">
    <property type="term" value="P:DNA repair"/>
    <property type="evidence" value="ECO:0007669"/>
    <property type="project" value="UniProtKB-KW"/>
</dbReference>
<keyword evidence="3" id="KW-0234">DNA repair</keyword>
<feature type="compositionally biased region" description="Basic and acidic residues" evidence="5">
    <location>
        <begin position="552"/>
        <end position="571"/>
    </location>
</feature>
<accession>A0AAV1C5F2</accession>
<dbReference type="GO" id="GO:0005634">
    <property type="term" value="C:nucleus"/>
    <property type="evidence" value="ECO:0007669"/>
    <property type="project" value="UniProtKB-SubCell"/>
</dbReference>
<dbReference type="InterPro" id="IPR048800">
    <property type="entry name" value="Cac1-like_C"/>
</dbReference>
<name>A0AAV1C5F2_OLDCO</name>
<sequence length="842" mass="95003">MEDMVEEMVIDVDEAAKNGETKKTLKRKRGGAGALADPLLNLDAEGKSAKIQSLREELNSLFKFCKELNGRKGNDGSDFSNNNFDVTVAVLMEESGLPLNKLVAEIFEKLKGNGSGGDGVGISSLIGVQNRVLSIGQRVSYGITSADANILEDDSESALWCWETKDMKLLPKSLRPMLKGCRTIRKKIQERVSAISAMIAALEKSESQQNSQELMKASEKLNKLLNETDIRSLVDSMEQNFRDEVAKKEARKDEKLLIKQLEKNRREEEKERKRVERELQKEKLQNEKERKRLQYDAEKEERRREKEESEMKKLLKKQQEELEKDQRRKEKEETEMKKQLSLQKQATLMERFLKGAKTNSCIKNDQPLNKETPVVPQRNKGSLESVTLAMDSVLSTSEGPKEEDIWKLHLNSWRHIGSSVRSNRHAHWSIRRKPKTELMKGLKLSANRGPARDDEMKTEKEVDGWVEAGTGTDSRSCLANTDGMIANTQVYAHRKKLLQFDKSHRPAFYGVMLKKSQVISARNPFVKDPELDYEIDSDEEWEEEEPGESLSDCDKDYKDGDESMDEGCSRGDDDDESEDGFFVPDGYLSENEGVEVDKVDAANLVDEISCSKESTPNEVSSLLVRQQKYLHKLTEHALRKNQPLIILNFGHEKAPLLSADNVTGHENLEQMCLQALCIRTFPDGPQVQISFVNDREDDNACTSNSKASSAASANAPTVSDSDLSEIVCFIQSHSYGINKVVEILHEKFPTNSKSQLRNKVREISDFVDNRWQVKKEILLRLGITISPEKGSGRTKNIATFFSKRCMPPTGKSANPNETSPQTLQKSSASSGQPLEGPTAQEH</sequence>
<feature type="region of interest" description="Disordered" evidence="5">
    <location>
        <begin position="295"/>
        <end position="341"/>
    </location>
</feature>
<dbReference type="AlphaFoldDB" id="A0AAV1C5F2"/>
<dbReference type="GO" id="GO:0033186">
    <property type="term" value="C:CAF-1 complex"/>
    <property type="evidence" value="ECO:0007669"/>
    <property type="project" value="TreeGrafter"/>
</dbReference>
<keyword evidence="4" id="KW-0539">Nucleus</keyword>
<dbReference type="Proteomes" id="UP001161247">
    <property type="component" value="Chromosome 1"/>
</dbReference>
<gene>
    <name evidence="8" type="ORF">OLC1_LOCUS2877</name>
</gene>
<dbReference type="Pfam" id="PF21796">
    <property type="entry name" value="Cac1_C"/>
    <property type="match status" value="1"/>
</dbReference>
<evidence type="ECO:0000256" key="1">
    <source>
        <dbReference type="ARBA" id="ARBA00004123"/>
    </source>
</evidence>
<keyword evidence="9" id="KW-1185">Reference proteome</keyword>
<feature type="compositionally biased region" description="Polar residues" evidence="5">
    <location>
        <begin position="811"/>
        <end position="832"/>
    </location>
</feature>
<reference evidence="8" key="1">
    <citation type="submission" date="2023-03" db="EMBL/GenBank/DDBJ databases">
        <authorList>
            <person name="Julca I."/>
        </authorList>
    </citation>
    <scope>NUCLEOTIDE SEQUENCE</scope>
</reference>